<dbReference type="PANTHER" id="PTHR18866">
    <property type="entry name" value="CARBOXYLASE:PYRUVATE/ACETYL-COA/PROPIONYL-COA CARBOXYLASE"/>
    <property type="match status" value="1"/>
</dbReference>
<dbReference type="Pfam" id="PF00289">
    <property type="entry name" value="Biotin_carb_N"/>
    <property type="match status" value="1"/>
</dbReference>
<dbReference type="InterPro" id="IPR016185">
    <property type="entry name" value="PreATP-grasp_dom_sf"/>
</dbReference>
<feature type="non-terminal residue" evidence="6">
    <location>
        <position position="137"/>
    </location>
</feature>
<dbReference type="InterPro" id="IPR005481">
    <property type="entry name" value="BC-like_N"/>
</dbReference>
<evidence type="ECO:0000313" key="6">
    <source>
        <dbReference type="EMBL" id="SVE44805.1"/>
    </source>
</evidence>
<gene>
    <name evidence="6" type="ORF">METZ01_LOCUS497659</name>
</gene>
<dbReference type="GO" id="GO:0016874">
    <property type="term" value="F:ligase activity"/>
    <property type="evidence" value="ECO:0007669"/>
    <property type="project" value="UniProtKB-KW"/>
</dbReference>
<accession>A0A383DKM6</accession>
<dbReference type="PROSITE" id="PS50979">
    <property type="entry name" value="BC"/>
    <property type="match status" value="1"/>
</dbReference>
<keyword evidence="2" id="KW-0547">Nucleotide-binding</keyword>
<reference evidence="6" key="1">
    <citation type="submission" date="2018-05" db="EMBL/GenBank/DDBJ databases">
        <authorList>
            <person name="Lanie J.A."/>
            <person name="Ng W.-L."/>
            <person name="Kazmierczak K.M."/>
            <person name="Andrzejewski T.M."/>
            <person name="Davidsen T.M."/>
            <person name="Wayne K.J."/>
            <person name="Tettelin H."/>
            <person name="Glass J.I."/>
            <person name="Rusch D."/>
            <person name="Podicherti R."/>
            <person name="Tsui H.-C.T."/>
            <person name="Winkler M.E."/>
        </authorList>
    </citation>
    <scope>NUCLEOTIDE SEQUENCE</scope>
</reference>
<dbReference type="FunFam" id="3.40.50.20:FF:000010">
    <property type="entry name" value="Propionyl-CoA carboxylase subunit alpha"/>
    <property type="match status" value="1"/>
</dbReference>
<evidence type="ECO:0000256" key="4">
    <source>
        <dbReference type="ARBA" id="ARBA00023267"/>
    </source>
</evidence>
<name>A0A383DKM6_9ZZZZ</name>
<dbReference type="SUPFAM" id="SSF52440">
    <property type="entry name" value="PreATP-grasp domain"/>
    <property type="match status" value="1"/>
</dbReference>
<evidence type="ECO:0000256" key="1">
    <source>
        <dbReference type="ARBA" id="ARBA00022598"/>
    </source>
</evidence>
<keyword evidence="4" id="KW-0092">Biotin</keyword>
<dbReference type="AlphaFoldDB" id="A0A383DKM6"/>
<feature type="domain" description="Biotin carboxylation" evidence="5">
    <location>
        <begin position="1"/>
        <end position="137"/>
    </location>
</feature>
<organism evidence="6">
    <name type="scientific">marine metagenome</name>
    <dbReference type="NCBI Taxonomy" id="408172"/>
    <lineage>
        <taxon>unclassified sequences</taxon>
        <taxon>metagenomes</taxon>
        <taxon>ecological metagenomes</taxon>
    </lineage>
</organism>
<dbReference type="InterPro" id="IPR050856">
    <property type="entry name" value="Biotin_carboxylase_complex"/>
</dbReference>
<evidence type="ECO:0000256" key="3">
    <source>
        <dbReference type="ARBA" id="ARBA00022840"/>
    </source>
</evidence>
<dbReference type="GO" id="GO:0005524">
    <property type="term" value="F:ATP binding"/>
    <property type="evidence" value="ECO:0007669"/>
    <property type="project" value="UniProtKB-KW"/>
</dbReference>
<dbReference type="InterPro" id="IPR011764">
    <property type="entry name" value="Biotin_carboxylation_dom"/>
</dbReference>
<keyword evidence="3" id="KW-0067">ATP-binding</keyword>
<evidence type="ECO:0000259" key="5">
    <source>
        <dbReference type="PROSITE" id="PS50979"/>
    </source>
</evidence>
<sequence>MIKTLLIANRGEIAVRIIRAAKELGIFSVIAFSEADEESKAVEFADDAVCIGQAMSKKSYLNVKGIIDAANKVNADAIHPGYGFLAENSFFASAVESAGIIFVGPRSETIALMGDKINARKAAFDAGVPIIPGSSGG</sequence>
<dbReference type="Gene3D" id="3.30.470.20">
    <property type="entry name" value="ATP-grasp fold, B domain"/>
    <property type="match status" value="1"/>
</dbReference>
<dbReference type="PANTHER" id="PTHR18866:SF33">
    <property type="entry name" value="METHYLCROTONOYL-COA CARBOXYLASE SUBUNIT ALPHA, MITOCHONDRIAL-RELATED"/>
    <property type="match status" value="1"/>
</dbReference>
<proteinExistence type="predicted"/>
<keyword evidence="1" id="KW-0436">Ligase</keyword>
<dbReference type="EMBL" id="UINC01217972">
    <property type="protein sequence ID" value="SVE44805.1"/>
    <property type="molecule type" value="Genomic_DNA"/>
</dbReference>
<evidence type="ECO:0000256" key="2">
    <source>
        <dbReference type="ARBA" id="ARBA00022741"/>
    </source>
</evidence>
<protein>
    <recommendedName>
        <fullName evidence="5">Biotin carboxylation domain-containing protein</fullName>
    </recommendedName>
</protein>